<name>A0A1N6FT26_9RHOB</name>
<organism evidence="1 2">
    <name type="scientific">Vannielia litorea</name>
    <dbReference type="NCBI Taxonomy" id="1217970"/>
    <lineage>
        <taxon>Bacteria</taxon>
        <taxon>Pseudomonadati</taxon>
        <taxon>Pseudomonadota</taxon>
        <taxon>Alphaproteobacteria</taxon>
        <taxon>Rhodobacterales</taxon>
        <taxon>Paracoccaceae</taxon>
        <taxon>Vannielia</taxon>
    </lineage>
</organism>
<dbReference type="InterPro" id="IPR002347">
    <property type="entry name" value="SDR_fam"/>
</dbReference>
<dbReference type="Gene3D" id="3.40.50.720">
    <property type="entry name" value="NAD(P)-binding Rossmann-like Domain"/>
    <property type="match status" value="1"/>
</dbReference>
<dbReference type="GO" id="GO:0005737">
    <property type="term" value="C:cytoplasm"/>
    <property type="evidence" value="ECO:0007669"/>
    <property type="project" value="TreeGrafter"/>
</dbReference>
<dbReference type="AlphaFoldDB" id="A0A1N6FT26"/>
<protein>
    <submittedName>
        <fullName evidence="1">NAD(P)-dependent dehydrogenase, short-chain alcohol dehydrogenase family</fullName>
    </submittedName>
</protein>
<dbReference type="InterPro" id="IPR051468">
    <property type="entry name" value="Fungal_SecMetab_SDRs"/>
</dbReference>
<dbReference type="OrthoDB" id="9785826at2"/>
<keyword evidence="2" id="KW-1185">Reference proteome</keyword>
<evidence type="ECO:0000313" key="2">
    <source>
        <dbReference type="Proteomes" id="UP000184932"/>
    </source>
</evidence>
<accession>A0A1N6FT26</accession>
<reference evidence="2" key="1">
    <citation type="submission" date="2016-11" db="EMBL/GenBank/DDBJ databases">
        <authorList>
            <person name="Varghese N."/>
            <person name="Submissions S."/>
        </authorList>
    </citation>
    <scope>NUCLEOTIDE SEQUENCE [LARGE SCALE GENOMIC DNA]</scope>
    <source>
        <strain evidence="2">DSM 29440</strain>
    </source>
</reference>
<sequence length="232" mass="24447">MSTAPLLVFGAGHIGRAMAQSALAAPGAPPVHVVTRQPDAPDGATHHRIDAADEPALAALAKTLPEISGLLITTGTLHTEAYAPEKTLKALDPQAMAEVYRVNCILPATILKHFLPRLPRNTPAFAAALSARVGSISDNALGGWVSYRASKAALNQVIRTFSIELARTHPQARLIGLHPGTVATPLSQPYRGTAPTVFTPAESAAHLWRVIEGTTPEHSGNLFAWDGQHIAP</sequence>
<dbReference type="Pfam" id="PF13561">
    <property type="entry name" value="adh_short_C2"/>
    <property type="match status" value="1"/>
</dbReference>
<dbReference type="PANTHER" id="PTHR43544">
    <property type="entry name" value="SHORT-CHAIN DEHYDROGENASE/REDUCTASE"/>
    <property type="match status" value="1"/>
</dbReference>
<dbReference type="PANTHER" id="PTHR43544:SF12">
    <property type="entry name" value="NAD(P)-BINDING ROSSMANN-FOLD SUPERFAMILY PROTEIN"/>
    <property type="match status" value="1"/>
</dbReference>
<dbReference type="Proteomes" id="UP000184932">
    <property type="component" value="Unassembled WGS sequence"/>
</dbReference>
<dbReference type="GO" id="GO:0016491">
    <property type="term" value="F:oxidoreductase activity"/>
    <property type="evidence" value="ECO:0007669"/>
    <property type="project" value="TreeGrafter"/>
</dbReference>
<dbReference type="SUPFAM" id="SSF51735">
    <property type="entry name" value="NAD(P)-binding Rossmann-fold domains"/>
    <property type="match status" value="1"/>
</dbReference>
<dbReference type="STRING" id="1217970.SAMN05444002_1934"/>
<gene>
    <name evidence="1" type="ORF">SAMN05444002_1934</name>
</gene>
<dbReference type="PRINTS" id="PR00081">
    <property type="entry name" value="GDHRDH"/>
</dbReference>
<dbReference type="InterPro" id="IPR036291">
    <property type="entry name" value="NAD(P)-bd_dom_sf"/>
</dbReference>
<evidence type="ECO:0000313" key="1">
    <source>
        <dbReference type="EMBL" id="SIN98414.1"/>
    </source>
</evidence>
<dbReference type="EMBL" id="FSRL01000001">
    <property type="protein sequence ID" value="SIN98414.1"/>
    <property type="molecule type" value="Genomic_DNA"/>
</dbReference>
<proteinExistence type="predicted"/>
<dbReference type="RefSeq" id="WP_074256015.1">
    <property type="nucleotide sequence ID" value="NZ_FSRL01000001.1"/>
</dbReference>